<evidence type="ECO:0000256" key="4">
    <source>
        <dbReference type="ARBA" id="ARBA00023136"/>
    </source>
</evidence>
<evidence type="ECO:0000256" key="5">
    <source>
        <dbReference type="ARBA" id="ARBA00034125"/>
    </source>
</evidence>
<gene>
    <name evidence="9" type="ORF">RBH19_04345</name>
</gene>
<evidence type="ECO:0000259" key="8">
    <source>
        <dbReference type="Pfam" id="PF12821"/>
    </source>
</evidence>
<dbReference type="Pfam" id="PF06738">
    <property type="entry name" value="ThrE"/>
    <property type="match status" value="1"/>
</dbReference>
<organism evidence="9 10">
    <name type="scientific">Natronospira bacteriovora</name>
    <dbReference type="NCBI Taxonomy" id="3069753"/>
    <lineage>
        <taxon>Bacteria</taxon>
        <taxon>Pseudomonadati</taxon>
        <taxon>Pseudomonadota</taxon>
        <taxon>Gammaproteobacteria</taxon>
        <taxon>Natronospirales</taxon>
        <taxon>Natronospiraceae</taxon>
        <taxon>Natronospira</taxon>
    </lineage>
</organism>
<dbReference type="EMBL" id="JAVDDT010000002">
    <property type="protein sequence ID" value="MDQ2069098.1"/>
    <property type="molecule type" value="Genomic_DNA"/>
</dbReference>
<evidence type="ECO:0000313" key="10">
    <source>
        <dbReference type="Proteomes" id="UP001239019"/>
    </source>
</evidence>
<feature type="transmembrane region" description="Helical" evidence="6">
    <location>
        <begin position="235"/>
        <end position="255"/>
    </location>
</feature>
<proteinExistence type="inferred from homology"/>
<accession>A0ABU0W5A3</accession>
<feature type="domain" description="Threonine/Serine exporter ThrE" evidence="8">
    <location>
        <begin position="285"/>
        <end position="406"/>
    </location>
</feature>
<protein>
    <submittedName>
        <fullName evidence="9">Threonine/serine exporter family protein</fullName>
    </submittedName>
</protein>
<feature type="transmembrane region" description="Helical" evidence="6">
    <location>
        <begin position="326"/>
        <end position="344"/>
    </location>
</feature>
<comment type="subcellular location">
    <subcellularLocation>
        <location evidence="1">Membrane</location>
        <topology evidence="1">Multi-pass membrane protein</topology>
    </subcellularLocation>
</comment>
<evidence type="ECO:0000313" key="9">
    <source>
        <dbReference type="EMBL" id="MDQ2069098.1"/>
    </source>
</evidence>
<dbReference type="Proteomes" id="UP001239019">
    <property type="component" value="Unassembled WGS sequence"/>
</dbReference>
<evidence type="ECO:0000256" key="1">
    <source>
        <dbReference type="ARBA" id="ARBA00004141"/>
    </source>
</evidence>
<keyword evidence="4 6" id="KW-0472">Membrane</keyword>
<dbReference type="Pfam" id="PF12821">
    <property type="entry name" value="ThrE_2"/>
    <property type="match status" value="1"/>
</dbReference>
<name>A0ABU0W5A3_9GAMM</name>
<dbReference type="RefSeq" id="WP_306727592.1">
    <property type="nucleotide sequence ID" value="NZ_JAVDDT010000002.1"/>
</dbReference>
<feature type="transmembrane region" description="Helical" evidence="6">
    <location>
        <begin position="178"/>
        <end position="198"/>
    </location>
</feature>
<dbReference type="InterPro" id="IPR051361">
    <property type="entry name" value="ThrE/Ser_Exporter"/>
</dbReference>
<feature type="transmembrane region" description="Helical" evidence="6">
    <location>
        <begin position="204"/>
        <end position="223"/>
    </location>
</feature>
<sequence length="414" mass="43327">MTEANGKRDVASTNEGRGRAELVLEIGRALLRLGAPAYRLEDTMKLLAQRLGLEGQFYCTPTFFMAALGRGSRQRSFMARVDEAEIHLGKLSRIHDVIEAMARHTLSPVAAIRQVREIMDAPPQYSIGVRLLAPALFSAAIAILFGGGVIELGVALLLGFLTGGLGMLMGPRPNLSRLYPALAGTIGALVVGVGLLWLPPFSAYLALVAGLIILMPGLSLTLATRELATGHLTAGSARMAGAMVSLVIIAFGVALGSQLAQMFSGPWPQEISTTLPAWTHWLAILAAGIGFTVLFNASPNKLGWIVLTGVLAVEVGGRVSDWLNPGLGALIAALLVGVLGNLYARIRNRPAVVIQVPGIMLIVPGSLGFRSLASMMDQDALGGVQIGFTVALVAAGIATGLILASALVPPRRSL</sequence>
<evidence type="ECO:0000256" key="3">
    <source>
        <dbReference type="ARBA" id="ARBA00022989"/>
    </source>
</evidence>
<evidence type="ECO:0000256" key="6">
    <source>
        <dbReference type="SAM" id="Phobius"/>
    </source>
</evidence>
<dbReference type="PANTHER" id="PTHR31082:SF4">
    <property type="entry name" value="PHEROMONE-REGULATED MEMBRANE PROTEIN 10"/>
    <property type="match status" value="1"/>
</dbReference>
<keyword evidence="10" id="KW-1185">Reference proteome</keyword>
<feature type="transmembrane region" description="Helical" evidence="6">
    <location>
        <begin position="351"/>
        <end position="372"/>
    </location>
</feature>
<reference evidence="9 10" key="1">
    <citation type="submission" date="2023-08" db="EMBL/GenBank/DDBJ databases">
        <title>Whole-genome sequencing of halo(alkali)philic microorganisms from hypersaline lakes.</title>
        <authorList>
            <person name="Sorokin D.Y."/>
            <person name="Abbas B."/>
            <person name="Merkel A.Y."/>
        </authorList>
    </citation>
    <scope>NUCLEOTIDE SEQUENCE [LARGE SCALE GENOMIC DNA]</scope>
    <source>
        <strain evidence="9 10">AB-CW4</strain>
    </source>
</reference>
<feature type="transmembrane region" description="Helical" evidence="6">
    <location>
        <begin position="302"/>
        <end position="320"/>
    </location>
</feature>
<comment type="similarity">
    <text evidence="5">Belongs to the ThrE exporter (TC 2.A.79) family.</text>
</comment>
<evidence type="ECO:0000259" key="7">
    <source>
        <dbReference type="Pfam" id="PF06738"/>
    </source>
</evidence>
<keyword evidence="3 6" id="KW-1133">Transmembrane helix</keyword>
<dbReference type="InterPro" id="IPR010619">
    <property type="entry name" value="ThrE-like_N"/>
</dbReference>
<dbReference type="InterPro" id="IPR024528">
    <property type="entry name" value="ThrE_2"/>
</dbReference>
<evidence type="ECO:0000256" key="2">
    <source>
        <dbReference type="ARBA" id="ARBA00022692"/>
    </source>
</evidence>
<comment type="caution">
    <text evidence="9">The sequence shown here is derived from an EMBL/GenBank/DDBJ whole genome shotgun (WGS) entry which is preliminary data.</text>
</comment>
<keyword evidence="2 6" id="KW-0812">Transmembrane</keyword>
<dbReference type="PANTHER" id="PTHR31082">
    <property type="entry name" value="PHEROMONE-REGULATED MEMBRANE PROTEIN 10"/>
    <property type="match status" value="1"/>
</dbReference>
<feature type="transmembrane region" description="Helical" evidence="6">
    <location>
        <begin position="384"/>
        <end position="408"/>
    </location>
</feature>
<feature type="domain" description="Threonine/serine exporter-like N-terminal" evidence="7">
    <location>
        <begin position="22"/>
        <end position="259"/>
    </location>
</feature>
<feature type="transmembrane region" description="Helical" evidence="6">
    <location>
        <begin position="275"/>
        <end position="295"/>
    </location>
</feature>